<dbReference type="InterPro" id="IPR001547">
    <property type="entry name" value="Glyco_hydro_5"/>
</dbReference>
<dbReference type="GO" id="GO:0005576">
    <property type="term" value="C:extracellular region"/>
    <property type="evidence" value="ECO:0007669"/>
    <property type="project" value="TreeGrafter"/>
</dbReference>
<dbReference type="GO" id="GO:0008422">
    <property type="term" value="F:beta-glucosidase activity"/>
    <property type="evidence" value="ECO:0007669"/>
    <property type="project" value="TreeGrafter"/>
</dbReference>
<gene>
    <name evidence="7" type="ORF">B4U79_17525</name>
</gene>
<evidence type="ECO:0000256" key="3">
    <source>
        <dbReference type="ARBA" id="ARBA00023277"/>
    </source>
</evidence>
<evidence type="ECO:0000256" key="4">
    <source>
        <dbReference type="ARBA" id="ARBA00023295"/>
    </source>
</evidence>
<dbReference type="AlphaFoldDB" id="A0A443R864"/>
<dbReference type="InterPro" id="IPR050386">
    <property type="entry name" value="Glycosyl_hydrolase_5"/>
</dbReference>
<dbReference type="Gene3D" id="3.20.20.80">
    <property type="entry name" value="Glycosidases"/>
    <property type="match status" value="1"/>
</dbReference>
<feature type="domain" description="Glycoside hydrolase family 5" evidence="6">
    <location>
        <begin position="407"/>
        <end position="606"/>
    </location>
</feature>
<dbReference type="Pfam" id="PF00150">
    <property type="entry name" value="Cellulase"/>
    <property type="match status" value="1"/>
</dbReference>
<keyword evidence="8" id="KW-1185">Reference proteome</keyword>
<dbReference type="InterPro" id="IPR018087">
    <property type="entry name" value="Glyco_hydro_5_CS"/>
</dbReference>
<dbReference type="GO" id="GO:0009251">
    <property type="term" value="P:glucan catabolic process"/>
    <property type="evidence" value="ECO:0007669"/>
    <property type="project" value="TreeGrafter"/>
</dbReference>
<evidence type="ECO:0000313" key="8">
    <source>
        <dbReference type="Proteomes" id="UP000285301"/>
    </source>
</evidence>
<protein>
    <recommendedName>
        <fullName evidence="6">Glycoside hydrolase family 5 domain-containing protein</fullName>
    </recommendedName>
</protein>
<name>A0A443R864_9ACAR</name>
<dbReference type="OrthoDB" id="408512at2759"/>
<proteinExistence type="inferred from homology"/>
<dbReference type="InterPro" id="IPR017853">
    <property type="entry name" value="GH"/>
</dbReference>
<comment type="caution">
    <text evidence="7">The sequence shown here is derived from an EMBL/GenBank/DDBJ whole genome shotgun (WGS) entry which is preliminary data.</text>
</comment>
<dbReference type="PANTHER" id="PTHR31297">
    <property type="entry name" value="GLUCAN ENDO-1,6-BETA-GLUCOSIDASE B"/>
    <property type="match status" value="1"/>
</dbReference>
<evidence type="ECO:0000259" key="6">
    <source>
        <dbReference type="Pfam" id="PF00150"/>
    </source>
</evidence>
<dbReference type="SUPFAM" id="SSF51445">
    <property type="entry name" value="(Trans)glycosidases"/>
    <property type="match status" value="1"/>
</dbReference>
<organism evidence="7 8">
    <name type="scientific">Dinothrombium tinctorium</name>
    <dbReference type="NCBI Taxonomy" id="1965070"/>
    <lineage>
        <taxon>Eukaryota</taxon>
        <taxon>Metazoa</taxon>
        <taxon>Ecdysozoa</taxon>
        <taxon>Arthropoda</taxon>
        <taxon>Chelicerata</taxon>
        <taxon>Arachnida</taxon>
        <taxon>Acari</taxon>
        <taxon>Acariformes</taxon>
        <taxon>Trombidiformes</taxon>
        <taxon>Prostigmata</taxon>
        <taxon>Anystina</taxon>
        <taxon>Parasitengona</taxon>
        <taxon>Trombidioidea</taxon>
        <taxon>Trombidiidae</taxon>
        <taxon>Dinothrombium</taxon>
    </lineage>
</organism>
<reference evidence="7 8" key="1">
    <citation type="journal article" date="2018" name="Gigascience">
        <title>Genomes of trombidid mites reveal novel predicted allergens and laterally-transferred genes associated with secondary metabolism.</title>
        <authorList>
            <person name="Dong X."/>
            <person name="Chaisiri K."/>
            <person name="Xia D."/>
            <person name="Armstrong S.D."/>
            <person name="Fang Y."/>
            <person name="Donnelly M.J."/>
            <person name="Kadowaki T."/>
            <person name="McGarry J.W."/>
            <person name="Darby A.C."/>
            <person name="Makepeace B.L."/>
        </authorList>
    </citation>
    <scope>NUCLEOTIDE SEQUENCE [LARGE SCALE GENOMIC DNA]</scope>
    <source>
        <strain evidence="7">UoL-WK</strain>
    </source>
</reference>
<comment type="similarity">
    <text evidence="1">Belongs to the glycosyl hydrolase 5 (cellulase A) family.</text>
</comment>
<dbReference type="InterPro" id="IPR029044">
    <property type="entry name" value="Nucleotide-diphossugar_trans"/>
</dbReference>
<dbReference type="SUPFAM" id="SSF53448">
    <property type="entry name" value="Nucleotide-diphospho-sugar transferases"/>
    <property type="match status" value="1"/>
</dbReference>
<sequence length="653" mass="76076">MDKEKFSLEKFVENVTKSAVFLAVPPRSDSERSLVSSFFKFDVTICICSFKRTHNLREILEKLWYRQDYNGSYQIIVWNNNESRTKIVADICSRFIARNTNRRSMELISSSDNHFCTIRFAMPSLMKSDYLLICDDDIIPGSNFISFFSEARNKYPNDVCCLRGHKFLPHKLDLNNPHALWQEYEHLKFVDDHEPEQFIHFVHADACIIPKAALHEIASVEMPDPQFDLVDDYWMSYILNHKFKRNLRKLSIEKENSPVNRSDDSDDEFLALYKSEEVKDAKIRFYIHHMLQGWPSWECEKNFEKNFSTEMKNHIKTYKKSFWQKKHLGFNISSKLNYEKIAKLAKTGATCVRIGAVGVDDNLETEFSDLLTNHKAAIKRLGEKLLLLSQFGIDVILTLGSNLASPQLWKCIAEAFATMKNVIGYDIINEPIMSGERNESIVLLNELDHSDASKMIENYKEIIKAIRTVDSLTPIIVEPSFWAHIDALKFFLIQDLLQMESNLIVSCHFYEPSLLTNRKRNKGRFKFPGEVRVFDKIANHTVYWNHERILEKLKSFKQWGIENNVTVFVGEFGISRETPGAEEYLKAVIEACYHYDMTALIYSFGEESWEAMNYEFGPEKVITNFDLEWNKNPLMITILDGMQKVNNIKNSPF</sequence>
<dbReference type="Proteomes" id="UP000285301">
    <property type="component" value="Unassembled WGS sequence"/>
</dbReference>
<evidence type="ECO:0000256" key="2">
    <source>
        <dbReference type="ARBA" id="ARBA00022801"/>
    </source>
</evidence>
<dbReference type="EMBL" id="NCKU01001699">
    <property type="protein sequence ID" value="RWS11446.1"/>
    <property type="molecule type" value="Genomic_DNA"/>
</dbReference>
<keyword evidence="3" id="KW-0119">Carbohydrate metabolism</keyword>
<accession>A0A443R864</accession>
<keyword evidence="4" id="KW-0326">Glycosidase</keyword>
<dbReference type="PANTHER" id="PTHR31297:SF41">
    <property type="entry name" value="ENDOGLUCANASE, PUTATIVE (AFU_ORTHOLOGUE AFUA_5G01830)-RELATED"/>
    <property type="match status" value="1"/>
</dbReference>
<dbReference type="GO" id="GO:0009986">
    <property type="term" value="C:cell surface"/>
    <property type="evidence" value="ECO:0007669"/>
    <property type="project" value="TreeGrafter"/>
</dbReference>
<evidence type="ECO:0000256" key="5">
    <source>
        <dbReference type="ARBA" id="ARBA00023326"/>
    </source>
</evidence>
<evidence type="ECO:0000256" key="1">
    <source>
        <dbReference type="ARBA" id="ARBA00005641"/>
    </source>
</evidence>
<evidence type="ECO:0000313" key="7">
    <source>
        <dbReference type="EMBL" id="RWS11446.1"/>
    </source>
</evidence>
<dbReference type="PROSITE" id="PS00659">
    <property type="entry name" value="GLYCOSYL_HYDROL_F5"/>
    <property type="match status" value="1"/>
</dbReference>
<dbReference type="Gene3D" id="3.90.550.10">
    <property type="entry name" value="Spore Coat Polysaccharide Biosynthesis Protein SpsA, Chain A"/>
    <property type="match status" value="1"/>
</dbReference>
<keyword evidence="2" id="KW-0378">Hydrolase</keyword>
<keyword evidence="5" id="KW-0624">Polysaccharide degradation</keyword>
<dbReference type="STRING" id="1965070.A0A443R864"/>